<organism evidence="1 2">
    <name type="scientific">Crucibulum laeve</name>
    <dbReference type="NCBI Taxonomy" id="68775"/>
    <lineage>
        <taxon>Eukaryota</taxon>
        <taxon>Fungi</taxon>
        <taxon>Dikarya</taxon>
        <taxon>Basidiomycota</taxon>
        <taxon>Agaricomycotina</taxon>
        <taxon>Agaricomycetes</taxon>
        <taxon>Agaricomycetidae</taxon>
        <taxon>Agaricales</taxon>
        <taxon>Agaricineae</taxon>
        <taxon>Nidulariaceae</taxon>
        <taxon>Crucibulum</taxon>
    </lineage>
</organism>
<dbReference type="AlphaFoldDB" id="A0A5C3LV76"/>
<dbReference type="Gene3D" id="3.40.50.300">
    <property type="entry name" value="P-loop containing nucleotide triphosphate hydrolases"/>
    <property type="match status" value="1"/>
</dbReference>
<dbReference type="InterPro" id="IPR027417">
    <property type="entry name" value="P-loop_NTPase"/>
</dbReference>
<protein>
    <recommendedName>
        <fullName evidence="3">NB-ARC domain-containing protein</fullName>
    </recommendedName>
</protein>
<evidence type="ECO:0008006" key="3">
    <source>
        <dbReference type="Google" id="ProtNLM"/>
    </source>
</evidence>
<name>A0A5C3LV76_9AGAR</name>
<dbReference type="EMBL" id="ML213617">
    <property type="protein sequence ID" value="TFK36016.1"/>
    <property type="molecule type" value="Genomic_DNA"/>
</dbReference>
<evidence type="ECO:0000313" key="2">
    <source>
        <dbReference type="Proteomes" id="UP000308652"/>
    </source>
</evidence>
<feature type="non-terminal residue" evidence="1">
    <location>
        <position position="1"/>
    </location>
</feature>
<dbReference type="Proteomes" id="UP000308652">
    <property type="component" value="Unassembled WGS sequence"/>
</dbReference>
<gene>
    <name evidence="1" type="ORF">BDQ12DRAFT_591319</name>
</gene>
<feature type="non-terminal residue" evidence="1">
    <location>
        <position position="117"/>
    </location>
</feature>
<dbReference type="OrthoDB" id="2941463at2759"/>
<proteinExistence type="predicted"/>
<evidence type="ECO:0000313" key="1">
    <source>
        <dbReference type="EMBL" id="TFK36016.1"/>
    </source>
</evidence>
<dbReference type="SUPFAM" id="SSF52540">
    <property type="entry name" value="P-loop containing nucleoside triphosphate hydrolases"/>
    <property type="match status" value="1"/>
</dbReference>
<accession>A0A5C3LV76</accession>
<reference evidence="1 2" key="1">
    <citation type="journal article" date="2019" name="Nat. Ecol. Evol.">
        <title>Megaphylogeny resolves global patterns of mushroom evolution.</title>
        <authorList>
            <person name="Varga T."/>
            <person name="Krizsan K."/>
            <person name="Foldi C."/>
            <person name="Dima B."/>
            <person name="Sanchez-Garcia M."/>
            <person name="Sanchez-Ramirez S."/>
            <person name="Szollosi G.J."/>
            <person name="Szarkandi J.G."/>
            <person name="Papp V."/>
            <person name="Albert L."/>
            <person name="Andreopoulos W."/>
            <person name="Angelini C."/>
            <person name="Antonin V."/>
            <person name="Barry K.W."/>
            <person name="Bougher N.L."/>
            <person name="Buchanan P."/>
            <person name="Buyck B."/>
            <person name="Bense V."/>
            <person name="Catcheside P."/>
            <person name="Chovatia M."/>
            <person name="Cooper J."/>
            <person name="Damon W."/>
            <person name="Desjardin D."/>
            <person name="Finy P."/>
            <person name="Geml J."/>
            <person name="Haridas S."/>
            <person name="Hughes K."/>
            <person name="Justo A."/>
            <person name="Karasinski D."/>
            <person name="Kautmanova I."/>
            <person name="Kiss B."/>
            <person name="Kocsube S."/>
            <person name="Kotiranta H."/>
            <person name="LaButti K.M."/>
            <person name="Lechner B.E."/>
            <person name="Liimatainen K."/>
            <person name="Lipzen A."/>
            <person name="Lukacs Z."/>
            <person name="Mihaltcheva S."/>
            <person name="Morgado L.N."/>
            <person name="Niskanen T."/>
            <person name="Noordeloos M.E."/>
            <person name="Ohm R.A."/>
            <person name="Ortiz-Santana B."/>
            <person name="Ovrebo C."/>
            <person name="Racz N."/>
            <person name="Riley R."/>
            <person name="Savchenko A."/>
            <person name="Shiryaev A."/>
            <person name="Soop K."/>
            <person name="Spirin V."/>
            <person name="Szebenyi C."/>
            <person name="Tomsovsky M."/>
            <person name="Tulloss R.E."/>
            <person name="Uehling J."/>
            <person name="Grigoriev I.V."/>
            <person name="Vagvolgyi C."/>
            <person name="Papp T."/>
            <person name="Martin F.M."/>
            <person name="Miettinen O."/>
            <person name="Hibbett D.S."/>
            <person name="Nagy L.G."/>
        </authorList>
    </citation>
    <scope>NUCLEOTIDE SEQUENCE [LARGE SCALE GENOMIC DNA]</scope>
    <source>
        <strain evidence="1 2">CBS 166.37</strain>
    </source>
</reference>
<keyword evidence="2" id="KW-1185">Reference proteome</keyword>
<sequence length="117" mass="12795">LKGISSIPEAKGANIDATPEAVLYWIASLTKQWLLIFDNADGESNIIEKYLPPNSTGDILITSRNPNMRSLTGDKNSIELHGMNTEDATTLLLKRSNLEEEITEAIQQAAKGIVTKL</sequence>
<dbReference type="STRING" id="68775.A0A5C3LV76"/>